<dbReference type="CDD" id="cd03564">
    <property type="entry name" value="ANTH_N"/>
    <property type="match status" value="1"/>
</dbReference>
<evidence type="ECO:0000313" key="10">
    <source>
        <dbReference type="Proteomes" id="UP001255856"/>
    </source>
</evidence>
<feature type="region of interest" description="Disordered" evidence="7">
    <location>
        <begin position="420"/>
        <end position="444"/>
    </location>
</feature>
<dbReference type="Proteomes" id="UP001255856">
    <property type="component" value="Unassembled WGS sequence"/>
</dbReference>
<feature type="compositionally biased region" description="Low complexity" evidence="7">
    <location>
        <begin position="506"/>
        <end position="521"/>
    </location>
</feature>
<dbReference type="InterPro" id="IPR011417">
    <property type="entry name" value="ANTH_dom"/>
</dbReference>
<feature type="compositionally biased region" description="Pro residues" evidence="7">
    <location>
        <begin position="494"/>
        <end position="505"/>
    </location>
</feature>
<feature type="compositionally biased region" description="Low complexity" evidence="7">
    <location>
        <begin position="203"/>
        <end position="215"/>
    </location>
</feature>
<accession>A0AAD9MK86</accession>
<evidence type="ECO:0000256" key="5">
    <source>
        <dbReference type="ARBA" id="ARBA00023176"/>
    </source>
</evidence>
<evidence type="ECO:0000256" key="7">
    <source>
        <dbReference type="SAM" id="MobiDB-lite"/>
    </source>
</evidence>
<dbReference type="SUPFAM" id="SSF48464">
    <property type="entry name" value="ENTH/VHS domain"/>
    <property type="match status" value="1"/>
</dbReference>
<evidence type="ECO:0000256" key="6">
    <source>
        <dbReference type="ARBA" id="ARBA00023329"/>
    </source>
</evidence>
<dbReference type="InterPro" id="IPR008942">
    <property type="entry name" value="ENTH_VHS"/>
</dbReference>
<dbReference type="GO" id="GO:0005905">
    <property type="term" value="C:clathrin-coated pit"/>
    <property type="evidence" value="ECO:0007669"/>
    <property type="project" value="UniProtKB-SubCell"/>
</dbReference>
<comment type="subcellular location">
    <subcellularLocation>
        <location evidence="1">Cytoplasmic vesicle</location>
        <location evidence="1">Clathrin-coated vesicle</location>
    </subcellularLocation>
    <subcellularLocation>
        <location evidence="2">Membrane</location>
        <location evidence="2">Clathrin-coated pit</location>
    </subcellularLocation>
</comment>
<dbReference type="AlphaFoldDB" id="A0AAD9MK86"/>
<dbReference type="PANTHER" id="PTHR22951">
    <property type="entry name" value="CLATHRIN ASSEMBLY PROTEIN"/>
    <property type="match status" value="1"/>
</dbReference>
<proteinExistence type="predicted"/>
<evidence type="ECO:0000256" key="4">
    <source>
        <dbReference type="ARBA" id="ARBA00023136"/>
    </source>
</evidence>
<dbReference type="GO" id="GO:0006900">
    <property type="term" value="P:vesicle budding from membrane"/>
    <property type="evidence" value="ECO:0007669"/>
    <property type="project" value="TreeGrafter"/>
</dbReference>
<dbReference type="GO" id="GO:0072583">
    <property type="term" value="P:clathrin-dependent endocytosis"/>
    <property type="evidence" value="ECO:0007669"/>
    <property type="project" value="InterPro"/>
</dbReference>
<evidence type="ECO:0000256" key="1">
    <source>
        <dbReference type="ARBA" id="ARBA00004132"/>
    </source>
</evidence>
<dbReference type="InterPro" id="IPR048050">
    <property type="entry name" value="ANTH_N_plant"/>
</dbReference>
<protein>
    <recommendedName>
        <fullName evidence="8">ENTH domain-containing protein</fullName>
    </recommendedName>
</protein>
<dbReference type="EMBL" id="JASFZW010000012">
    <property type="protein sequence ID" value="KAK2075918.1"/>
    <property type="molecule type" value="Genomic_DNA"/>
</dbReference>
<dbReference type="Gene3D" id="1.25.40.90">
    <property type="match status" value="1"/>
</dbReference>
<evidence type="ECO:0000256" key="3">
    <source>
        <dbReference type="ARBA" id="ARBA00022583"/>
    </source>
</evidence>
<gene>
    <name evidence="9" type="ORF">QBZ16_001254</name>
</gene>
<dbReference type="InterPro" id="IPR014712">
    <property type="entry name" value="ANTH_dom_sf"/>
</dbReference>
<dbReference type="SUPFAM" id="SSF89009">
    <property type="entry name" value="GAT-like domain"/>
    <property type="match status" value="1"/>
</dbReference>
<dbReference type="InterPro" id="IPR013809">
    <property type="entry name" value="ENTH"/>
</dbReference>
<feature type="region of interest" description="Disordered" evidence="7">
    <location>
        <begin position="168"/>
        <end position="233"/>
    </location>
</feature>
<evidence type="ECO:0000256" key="2">
    <source>
        <dbReference type="ARBA" id="ARBA00004600"/>
    </source>
</evidence>
<feature type="compositionally biased region" description="Low complexity" evidence="7">
    <location>
        <begin position="425"/>
        <end position="436"/>
    </location>
</feature>
<dbReference type="PROSITE" id="PS50942">
    <property type="entry name" value="ENTH"/>
    <property type="match status" value="1"/>
</dbReference>
<keyword evidence="3" id="KW-0254">Endocytosis</keyword>
<comment type="caution">
    <text evidence="9">The sequence shown here is derived from an EMBL/GenBank/DDBJ whole genome shotgun (WGS) entry which is preliminary data.</text>
</comment>
<dbReference type="GO" id="GO:0030136">
    <property type="term" value="C:clathrin-coated vesicle"/>
    <property type="evidence" value="ECO:0007669"/>
    <property type="project" value="UniProtKB-SubCell"/>
</dbReference>
<dbReference type="GO" id="GO:0048268">
    <property type="term" value="P:clathrin coat assembly"/>
    <property type="evidence" value="ECO:0007669"/>
    <property type="project" value="InterPro"/>
</dbReference>
<dbReference type="GO" id="GO:0005545">
    <property type="term" value="F:1-phosphatidylinositol binding"/>
    <property type="evidence" value="ECO:0007669"/>
    <property type="project" value="InterPro"/>
</dbReference>
<sequence length="572" mass="58851">MKQSVRQLTKKASDTWKITGAKLSRSDTKALDVALVKATSSKTHVPPKEKHVQTLKSALMSASSGDYVIQGLLRRLHEATDWLTALKTLITIHRLLAETGEGVWDEVLRAAGLQARAGVGPLGVDDFIDTTNIAGRFDYSEFVRAYGKYLDEQLAVFGALRWNCSAGGGGSLTPPRHRTSETEEFGAGAEQRGWGSSAGGGSWSPSGAAKGGSWSPTRAGGAPEAVKSGPAPALRTMPVDQLLEALPRLQRLQRRLMDCVPRGAASGDAVALAALGAVVQESYRLYRAISEGVINLADAYFSLPRLEAARGLDMYREAAAATEALSAFYGTVGQLGGAHGAQSLPTLTPIPADFLTSMEEYLAEAPRPEGEAAVPRPAAPLRKGRLAAPAPAAPSTAIVLHTRTLSSDPGMVMPLGAELPEEGDAGAAPAGEPDLLNAGDAHGANGRRRCRAARRAARCAAGGAQQQAAAAFDPFALSSPAPQAGGSFWQASPGPAPGARAPPPLDLGALQAPPAALGTPASMRGGVAAGTPGGEDLVKAAGARDPFATLSLTPSSAAKQAAAFPSPRTGLL</sequence>
<feature type="domain" description="ENTH" evidence="8">
    <location>
        <begin position="23"/>
        <end position="164"/>
    </location>
</feature>
<dbReference type="SMART" id="SM00273">
    <property type="entry name" value="ENTH"/>
    <property type="match status" value="1"/>
</dbReference>
<dbReference type="GO" id="GO:0000149">
    <property type="term" value="F:SNARE binding"/>
    <property type="evidence" value="ECO:0007669"/>
    <property type="project" value="TreeGrafter"/>
</dbReference>
<organism evidence="9 10">
    <name type="scientific">Prototheca wickerhamii</name>
    <dbReference type="NCBI Taxonomy" id="3111"/>
    <lineage>
        <taxon>Eukaryota</taxon>
        <taxon>Viridiplantae</taxon>
        <taxon>Chlorophyta</taxon>
        <taxon>core chlorophytes</taxon>
        <taxon>Trebouxiophyceae</taxon>
        <taxon>Chlorellales</taxon>
        <taxon>Chlorellaceae</taxon>
        <taxon>Prototheca</taxon>
    </lineage>
</organism>
<name>A0AAD9MK86_PROWI</name>
<keyword evidence="10" id="KW-1185">Reference proteome</keyword>
<dbReference type="GO" id="GO:0032050">
    <property type="term" value="F:clathrin heavy chain binding"/>
    <property type="evidence" value="ECO:0007669"/>
    <property type="project" value="TreeGrafter"/>
</dbReference>
<feature type="region of interest" description="Disordered" evidence="7">
    <location>
        <begin position="483"/>
        <end position="572"/>
    </location>
</feature>
<dbReference type="Pfam" id="PF07651">
    <property type="entry name" value="ANTH"/>
    <property type="match status" value="1"/>
</dbReference>
<keyword evidence="6" id="KW-0968">Cytoplasmic vesicle</keyword>
<evidence type="ECO:0000259" key="8">
    <source>
        <dbReference type="PROSITE" id="PS50942"/>
    </source>
</evidence>
<reference evidence="9" key="1">
    <citation type="submission" date="2021-01" db="EMBL/GenBank/DDBJ databases">
        <authorList>
            <person name="Eckstrom K.M.E."/>
        </authorList>
    </citation>
    <scope>NUCLEOTIDE SEQUENCE</scope>
    <source>
        <strain evidence="9">UVCC 0001</strain>
    </source>
</reference>
<dbReference type="GO" id="GO:0005546">
    <property type="term" value="F:phosphatidylinositol-4,5-bisphosphate binding"/>
    <property type="evidence" value="ECO:0007669"/>
    <property type="project" value="TreeGrafter"/>
</dbReference>
<evidence type="ECO:0000313" key="9">
    <source>
        <dbReference type="EMBL" id="KAK2075918.1"/>
    </source>
</evidence>
<keyword evidence="4" id="KW-0472">Membrane</keyword>
<dbReference type="InterPro" id="IPR045192">
    <property type="entry name" value="AP180-like"/>
</dbReference>
<keyword evidence="5" id="KW-0168">Coated pit</keyword>
<dbReference type="Gene3D" id="1.20.58.150">
    <property type="entry name" value="ANTH domain"/>
    <property type="match status" value="1"/>
</dbReference>
<dbReference type="PANTHER" id="PTHR22951:SF5">
    <property type="entry name" value="PHOSPHATIDYLINOSITOL-BINDING CLATHRIN ASSEMBLY PROTEIN LAP"/>
    <property type="match status" value="1"/>
</dbReference>